<comment type="caution">
    <text evidence="1">The sequence shown here is derived from an EMBL/GenBank/DDBJ whole genome shotgun (WGS) entry which is preliminary data.</text>
</comment>
<sequence>MVVQARADKVAVIPPVFVELFVTGKGIIGASSIRAPPGQQSSQTCTIVEDANHRYYGNCGEMNALATAVNLGWATLSGTGASRRLVFPRGLAITAYGITNKNMQAGGPLKPCVKRNEWPGCADTLPSASNLKIVSRDDGLGDIQVEGLRAVEWKA</sequence>
<proteinExistence type="predicted"/>
<evidence type="ECO:0000313" key="1">
    <source>
        <dbReference type="EMBL" id="KAK0638475.1"/>
    </source>
</evidence>
<dbReference type="Proteomes" id="UP001174936">
    <property type="component" value="Unassembled WGS sequence"/>
</dbReference>
<protein>
    <submittedName>
        <fullName evidence="1">Uncharacterized protein</fullName>
    </submittedName>
</protein>
<dbReference type="AlphaFoldDB" id="A0AA39XST8"/>
<keyword evidence="2" id="KW-1185">Reference proteome</keyword>
<reference evidence="1" key="1">
    <citation type="submission" date="2023-06" db="EMBL/GenBank/DDBJ databases">
        <title>Genome-scale phylogeny and comparative genomics of the fungal order Sordariales.</title>
        <authorList>
            <consortium name="Lawrence Berkeley National Laboratory"/>
            <person name="Hensen N."/>
            <person name="Bonometti L."/>
            <person name="Westerberg I."/>
            <person name="Brannstrom I.O."/>
            <person name="Guillou S."/>
            <person name="Cros-Aarteil S."/>
            <person name="Calhoun S."/>
            <person name="Haridas S."/>
            <person name="Kuo A."/>
            <person name="Mondo S."/>
            <person name="Pangilinan J."/>
            <person name="Riley R."/>
            <person name="Labutti K."/>
            <person name="Andreopoulos B."/>
            <person name="Lipzen A."/>
            <person name="Chen C."/>
            <person name="Yanf M."/>
            <person name="Daum C."/>
            <person name="Ng V."/>
            <person name="Clum A."/>
            <person name="Steindorff A."/>
            <person name="Ohm R."/>
            <person name="Martin F."/>
            <person name="Silar P."/>
            <person name="Natvig D."/>
            <person name="Lalanne C."/>
            <person name="Gautier V."/>
            <person name="Ament-Velasquez S.L."/>
            <person name="Kruys A."/>
            <person name="Hutchinson M.I."/>
            <person name="Powell A.J."/>
            <person name="Barry K."/>
            <person name="Miller A.N."/>
            <person name="Grigoriev I.V."/>
            <person name="Debuchy R."/>
            <person name="Gladieux P."/>
            <person name="Thoren M.H."/>
            <person name="Johannesson H."/>
        </authorList>
    </citation>
    <scope>NUCLEOTIDE SEQUENCE</scope>
    <source>
        <strain evidence="1">SMH2532-1</strain>
    </source>
</reference>
<evidence type="ECO:0000313" key="2">
    <source>
        <dbReference type="Proteomes" id="UP001174936"/>
    </source>
</evidence>
<organism evidence="1 2">
    <name type="scientific">Cercophora newfieldiana</name>
    <dbReference type="NCBI Taxonomy" id="92897"/>
    <lineage>
        <taxon>Eukaryota</taxon>
        <taxon>Fungi</taxon>
        <taxon>Dikarya</taxon>
        <taxon>Ascomycota</taxon>
        <taxon>Pezizomycotina</taxon>
        <taxon>Sordariomycetes</taxon>
        <taxon>Sordariomycetidae</taxon>
        <taxon>Sordariales</taxon>
        <taxon>Lasiosphaeriaceae</taxon>
        <taxon>Cercophora</taxon>
    </lineage>
</organism>
<name>A0AA39XST8_9PEZI</name>
<accession>A0AA39XST8</accession>
<gene>
    <name evidence="1" type="ORF">B0T16DRAFT_462254</name>
</gene>
<dbReference type="EMBL" id="JAULSV010000007">
    <property type="protein sequence ID" value="KAK0638475.1"/>
    <property type="molecule type" value="Genomic_DNA"/>
</dbReference>